<dbReference type="GO" id="GO:0000724">
    <property type="term" value="P:double-strand break repair via homologous recombination"/>
    <property type="evidence" value="ECO:0007669"/>
    <property type="project" value="TreeGrafter"/>
</dbReference>
<dbReference type="GO" id="GO:0005694">
    <property type="term" value="C:chromosome"/>
    <property type="evidence" value="ECO:0007669"/>
    <property type="project" value="TreeGrafter"/>
</dbReference>
<evidence type="ECO:0000256" key="2">
    <source>
        <dbReference type="ARBA" id="ARBA00023125"/>
    </source>
</evidence>
<keyword evidence="2" id="KW-0238">DNA-binding</keyword>
<evidence type="ECO:0000256" key="4">
    <source>
        <dbReference type="ARBA" id="ARBA00034617"/>
    </source>
</evidence>
<proteinExistence type="inferred from homology"/>
<dbReference type="EMBL" id="KN839185">
    <property type="protein sequence ID" value="KIJ90452.1"/>
    <property type="molecule type" value="Genomic_DNA"/>
</dbReference>
<dbReference type="PROSITE" id="PS51192">
    <property type="entry name" value="HELICASE_ATP_BIND_1"/>
    <property type="match status" value="1"/>
</dbReference>
<evidence type="ECO:0000256" key="5">
    <source>
        <dbReference type="ARBA" id="ARBA00034808"/>
    </source>
</evidence>
<dbReference type="HOGENOM" id="CLU_1631030_0_0_1"/>
<dbReference type="PANTHER" id="PTHR13710:SF105">
    <property type="entry name" value="ATP-DEPENDENT DNA HELICASE Q1"/>
    <property type="match status" value="1"/>
</dbReference>
<dbReference type="InterPro" id="IPR011545">
    <property type="entry name" value="DEAD/DEAH_box_helicase_dom"/>
</dbReference>
<evidence type="ECO:0000313" key="7">
    <source>
        <dbReference type="EMBL" id="KIJ90452.1"/>
    </source>
</evidence>
<evidence type="ECO:0000256" key="1">
    <source>
        <dbReference type="ARBA" id="ARBA00005446"/>
    </source>
</evidence>
<dbReference type="STRING" id="1095629.A0A0C9X1M0"/>
<comment type="catalytic activity">
    <reaction evidence="4">
        <text>Couples ATP hydrolysis with the unwinding of duplex DNA by translocating in the 3'-5' direction.</text>
        <dbReference type="EC" id="5.6.2.4"/>
    </reaction>
</comment>
<reference evidence="8" key="2">
    <citation type="submission" date="2015-01" db="EMBL/GenBank/DDBJ databases">
        <title>Evolutionary Origins and Diversification of the Mycorrhizal Mutualists.</title>
        <authorList>
            <consortium name="DOE Joint Genome Institute"/>
            <consortium name="Mycorrhizal Genomics Consortium"/>
            <person name="Kohler A."/>
            <person name="Kuo A."/>
            <person name="Nagy L.G."/>
            <person name="Floudas D."/>
            <person name="Copeland A."/>
            <person name="Barry K.W."/>
            <person name="Cichocki N."/>
            <person name="Veneault-Fourrey C."/>
            <person name="LaButti K."/>
            <person name="Lindquist E.A."/>
            <person name="Lipzen A."/>
            <person name="Lundell T."/>
            <person name="Morin E."/>
            <person name="Murat C."/>
            <person name="Riley R."/>
            <person name="Ohm R."/>
            <person name="Sun H."/>
            <person name="Tunlid A."/>
            <person name="Henrissat B."/>
            <person name="Grigoriev I.V."/>
            <person name="Hibbett D.S."/>
            <person name="Martin F."/>
        </authorList>
    </citation>
    <scope>NUCLEOTIDE SEQUENCE [LARGE SCALE GENOMIC DNA]</scope>
    <source>
        <strain evidence="8">LaAM-08-1</strain>
    </source>
</reference>
<keyword evidence="8" id="KW-1185">Reference proteome</keyword>
<dbReference type="GO" id="GO:0003677">
    <property type="term" value="F:DNA binding"/>
    <property type="evidence" value="ECO:0007669"/>
    <property type="project" value="UniProtKB-KW"/>
</dbReference>
<dbReference type="InterPro" id="IPR014001">
    <property type="entry name" value="Helicase_ATP-bd"/>
</dbReference>
<dbReference type="EC" id="5.6.2.4" evidence="5"/>
<feature type="non-terminal residue" evidence="7">
    <location>
        <position position="163"/>
    </location>
</feature>
<sequence>GVVVTPTKGLADNIVHELSKLNISGFSYCKETLSAARKAGIRLAEQIKECIRWQVVCVDPEHLRDKEWREISEYPTFRANILFACVDEVHLINEWGLAFCLAFGTIGSFLRGRFPSSISIIGLTATLEPGLPTVAVCKSLGFFEGNYSHCRPLLLGNACKVTL</sequence>
<reference evidence="7 8" key="1">
    <citation type="submission" date="2014-04" db="EMBL/GenBank/DDBJ databases">
        <authorList>
            <consortium name="DOE Joint Genome Institute"/>
            <person name="Kuo A."/>
            <person name="Kohler A."/>
            <person name="Nagy L.G."/>
            <person name="Floudas D."/>
            <person name="Copeland A."/>
            <person name="Barry K.W."/>
            <person name="Cichocki N."/>
            <person name="Veneault-Fourrey C."/>
            <person name="LaButti K."/>
            <person name="Lindquist E.A."/>
            <person name="Lipzen A."/>
            <person name="Lundell T."/>
            <person name="Morin E."/>
            <person name="Murat C."/>
            <person name="Sun H."/>
            <person name="Tunlid A."/>
            <person name="Henrissat B."/>
            <person name="Grigoriev I.V."/>
            <person name="Hibbett D.S."/>
            <person name="Martin F."/>
            <person name="Nordberg H.P."/>
            <person name="Cantor M.N."/>
            <person name="Hua S.X."/>
        </authorList>
    </citation>
    <scope>NUCLEOTIDE SEQUENCE [LARGE SCALE GENOMIC DNA]</scope>
    <source>
        <strain evidence="7 8">LaAM-08-1</strain>
    </source>
</reference>
<dbReference type="Gene3D" id="3.40.50.300">
    <property type="entry name" value="P-loop containing nucleotide triphosphate hydrolases"/>
    <property type="match status" value="1"/>
</dbReference>
<evidence type="ECO:0000259" key="6">
    <source>
        <dbReference type="PROSITE" id="PS51192"/>
    </source>
</evidence>
<dbReference type="AlphaFoldDB" id="A0A0C9X1M0"/>
<protein>
    <recommendedName>
        <fullName evidence="5">DNA 3'-5' helicase</fullName>
        <ecNumber evidence="5">5.6.2.4</ecNumber>
    </recommendedName>
</protein>
<dbReference type="Pfam" id="PF00270">
    <property type="entry name" value="DEAD"/>
    <property type="match status" value="1"/>
</dbReference>
<dbReference type="OrthoDB" id="3260945at2759"/>
<keyword evidence="3" id="KW-0413">Isomerase</keyword>
<dbReference type="GO" id="GO:0043138">
    <property type="term" value="F:3'-5' DNA helicase activity"/>
    <property type="evidence" value="ECO:0007669"/>
    <property type="project" value="UniProtKB-EC"/>
</dbReference>
<feature type="domain" description="Helicase ATP-binding" evidence="6">
    <location>
        <begin position="1"/>
        <end position="129"/>
    </location>
</feature>
<name>A0A0C9X1M0_9AGAR</name>
<dbReference type="GO" id="GO:0009378">
    <property type="term" value="F:four-way junction helicase activity"/>
    <property type="evidence" value="ECO:0007669"/>
    <property type="project" value="TreeGrafter"/>
</dbReference>
<dbReference type="SUPFAM" id="SSF52540">
    <property type="entry name" value="P-loop containing nucleoside triphosphate hydrolases"/>
    <property type="match status" value="1"/>
</dbReference>
<dbReference type="GO" id="GO:0005524">
    <property type="term" value="F:ATP binding"/>
    <property type="evidence" value="ECO:0007669"/>
    <property type="project" value="InterPro"/>
</dbReference>
<dbReference type="InterPro" id="IPR027417">
    <property type="entry name" value="P-loop_NTPase"/>
</dbReference>
<evidence type="ECO:0000313" key="8">
    <source>
        <dbReference type="Proteomes" id="UP000054477"/>
    </source>
</evidence>
<dbReference type="PANTHER" id="PTHR13710">
    <property type="entry name" value="DNA HELICASE RECQ FAMILY MEMBER"/>
    <property type="match status" value="1"/>
</dbReference>
<gene>
    <name evidence="7" type="ORF">K443DRAFT_660137</name>
</gene>
<accession>A0A0C9X1M0</accession>
<dbReference type="Proteomes" id="UP000054477">
    <property type="component" value="Unassembled WGS sequence"/>
</dbReference>
<dbReference type="GO" id="GO:0005737">
    <property type="term" value="C:cytoplasm"/>
    <property type="evidence" value="ECO:0007669"/>
    <property type="project" value="TreeGrafter"/>
</dbReference>
<evidence type="ECO:0000256" key="3">
    <source>
        <dbReference type="ARBA" id="ARBA00023235"/>
    </source>
</evidence>
<comment type="similarity">
    <text evidence="1">Belongs to the helicase family. RecQ subfamily.</text>
</comment>
<organism evidence="7 8">
    <name type="scientific">Laccaria amethystina LaAM-08-1</name>
    <dbReference type="NCBI Taxonomy" id="1095629"/>
    <lineage>
        <taxon>Eukaryota</taxon>
        <taxon>Fungi</taxon>
        <taxon>Dikarya</taxon>
        <taxon>Basidiomycota</taxon>
        <taxon>Agaricomycotina</taxon>
        <taxon>Agaricomycetes</taxon>
        <taxon>Agaricomycetidae</taxon>
        <taxon>Agaricales</taxon>
        <taxon>Agaricineae</taxon>
        <taxon>Hydnangiaceae</taxon>
        <taxon>Laccaria</taxon>
    </lineage>
</organism>